<dbReference type="EMBL" id="JAUTXU010000212">
    <property type="protein sequence ID" value="KAK3698301.1"/>
    <property type="molecule type" value="Genomic_DNA"/>
</dbReference>
<sequence>MNGTHTVTALRRWSCQDKPLPLVEDVKYIHIYDFDNTVFTSPLPNRQIWNASTCGSLQAQDFLHQGGWWHNPRILGSVGEGIEVEEPRAWQGCWNETIVDLARASMEDSSTLNVLLTGRQESGFAELIGRMIASKGLEFHIVALKPATGPNGQTFGSTMLFKQALLKDIVMTYSTAEEIRVYEDRPKHVKGFRDFFMELNSTIMATMAFDGGPVPRQPITAEVIPVADLEGLMDPVAEVAEVQRMINIHNQAILDRAAPKGSRPYKIKRSVFYTGYLISASDIERLKSLIKLPANCPEHEVKYLANNILITPRPAPRSILDKVGGIGAKMTWRVTGLACHENRVWAARVIPMMQGAKFYTENHTPCVVLATRRQAKPIEASRIHNWQPVPEHQAFEFDTTVGEKVLLRVEEDYQGEDEYEASFPNARNARKHPREEDFPPLGSEKPQHTRPQQRSGAWQNNRGGNNNSIGFAAQRGNRGGGGSRGGQSGGGFRGRRGGGGGGGGQRGRGRGGYRSLDDNMGQGYGGGSMQY</sequence>
<gene>
    <name evidence="1" type="ORF">LTR37_017009</name>
</gene>
<keyword evidence="2" id="KW-1185">Reference proteome</keyword>
<name>A0ACC3MP05_9PEZI</name>
<proteinExistence type="predicted"/>
<evidence type="ECO:0000313" key="2">
    <source>
        <dbReference type="Proteomes" id="UP001281147"/>
    </source>
</evidence>
<dbReference type="Proteomes" id="UP001281147">
    <property type="component" value="Unassembled WGS sequence"/>
</dbReference>
<accession>A0ACC3MP05</accession>
<protein>
    <submittedName>
        <fullName evidence="1">Uncharacterized protein</fullName>
    </submittedName>
</protein>
<evidence type="ECO:0000313" key="1">
    <source>
        <dbReference type="EMBL" id="KAK3698301.1"/>
    </source>
</evidence>
<reference evidence="1" key="1">
    <citation type="submission" date="2023-07" db="EMBL/GenBank/DDBJ databases">
        <title>Black Yeasts Isolated from many extreme environments.</title>
        <authorList>
            <person name="Coleine C."/>
            <person name="Stajich J.E."/>
            <person name="Selbmann L."/>
        </authorList>
    </citation>
    <scope>NUCLEOTIDE SEQUENCE</scope>
    <source>
        <strain evidence="1">CCFEE 5714</strain>
    </source>
</reference>
<comment type="caution">
    <text evidence="1">The sequence shown here is derived from an EMBL/GenBank/DDBJ whole genome shotgun (WGS) entry which is preliminary data.</text>
</comment>
<organism evidence="1 2">
    <name type="scientific">Vermiconidia calcicola</name>
    <dbReference type="NCBI Taxonomy" id="1690605"/>
    <lineage>
        <taxon>Eukaryota</taxon>
        <taxon>Fungi</taxon>
        <taxon>Dikarya</taxon>
        <taxon>Ascomycota</taxon>
        <taxon>Pezizomycotina</taxon>
        <taxon>Dothideomycetes</taxon>
        <taxon>Dothideomycetidae</taxon>
        <taxon>Mycosphaerellales</taxon>
        <taxon>Extremaceae</taxon>
        <taxon>Vermiconidia</taxon>
    </lineage>
</organism>